<dbReference type="InterPro" id="IPR003423">
    <property type="entry name" value="OMP_efflux"/>
</dbReference>
<evidence type="ECO:0000256" key="7">
    <source>
        <dbReference type="ARBA" id="ARBA00023237"/>
    </source>
</evidence>
<comment type="subcellular location">
    <subcellularLocation>
        <location evidence="1">Cell outer membrane</location>
    </subcellularLocation>
</comment>
<evidence type="ECO:0000313" key="10">
    <source>
        <dbReference type="Proteomes" id="UP000000379"/>
    </source>
</evidence>
<reference evidence="9 10" key="2">
    <citation type="journal article" date="2011" name="Stand. Genomic Sci.">
        <title>Complete genome sequence of Truepera radiovictrix type strain (RQ-24).</title>
        <authorList>
            <person name="Ivanova N."/>
            <person name="Rohde C."/>
            <person name="Munk C."/>
            <person name="Nolan M."/>
            <person name="Lucas S."/>
            <person name="Del Rio T.G."/>
            <person name="Tice H."/>
            <person name="Deshpande S."/>
            <person name="Cheng J.F."/>
            <person name="Tapia R."/>
            <person name="Han C."/>
            <person name="Goodwin L."/>
            <person name="Pitluck S."/>
            <person name="Liolios K."/>
            <person name="Mavromatis K."/>
            <person name="Mikhailova N."/>
            <person name="Pati A."/>
            <person name="Chen A."/>
            <person name="Palaniappan K."/>
            <person name="Land M."/>
            <person name="Hauser L."/>
            <person name="Chang Y.J."/>
            <person name="Jeffries C.D."/>
            <person name="Brambilla E."/>
            <person name="Rohde M."/>
            <person name="Goker M."/>
            <person name="Tindall B.J."/>
            <person name="Woyke T."/>
            <person name="Bristow J."/>
            <person name="Eisen J.A."/>
            <person name="Markowitz V."/>
            <person name="Hugenholtz P."/>
            <person name="Kyrpides N.C."/>
            <person name="Klenk H.P."/>
            <person name="Lapidus A."/>
        </authorList>
    </citation>
    <scope>NUCLEOTIDE SEQUENCE [LARGE SCALE GENOMIC DNA]</scope>
    <source>
        <strain evidence="10">DSM 17093 / CIP 108686 / LMG 22925 / RQ-24</strain>
    </source>
</reference>
<evidence type="ECO:0000256" key="8">
    <source>
        <dbReference type="SAM" id="Coils"/>
    </source>
</evidence>
<reference evidence="10" key="1">
    <citation type="submission" date="2010-05" db="EMBL/GenBank/DDBJ databases">
        <title>The complete genome of Truepera radiovictris DSM 17093.</title>
        <authorList>
            <consortium name="US DOE Joint Genome Institute (JGI-PGF)"/>
            <person name="Lucas S."/>
            <person name="Copeland A."/>
            <person name="Lapidus A."/>
            <person name="Glavina del Rio T."/>
            <person name="Dalin E."/>
            <person name="Tice H."/>
            <person name="Bruce D."/>
            <person name="Goodwin L."/>
            <person name="Pitluck S."/>
            <person name="Kyrpides N."/>
            <person name="Mavromatis K."/>
            <person name="Ovchinnikova G."/>
            <person name="Munk A.C."/>
            <person name="Detter J.C."/>
            <person name="Han C."/>
            <person name="Tapia R."/>
            <person name="Land M."/>
            <person name="Hauser L."/>
            <person name="Markowitz V."/>
            <person name="Cheng J.-F."/>
            <person name="Hugenholtz P."/>
            <person name="Woyke T."/>
            <person name="Wu D."/>
            <person name="Tindall B."/>
            <person name="Pomrenke H.G."/>
            <person name="Brambilla E."/>
            <person name="Klenk H.-P."/>
            <person name="Eisen J.A."/>
        </authorList>
    </citation>
    <scope>NUCLEOTIDE SEQUENCE [LARGE SCALE GENOMIC DNA]</scope>
    <source>
        <strain evidence="10">DSM 17093 / CIP 108686 / LMG 22925 / RQ-24</strain>
    </source>
</reference>
<dbReference type="PANTHER" id="PTHR30026:SF20">
    <property type="entry name" value="OUTER MEMBRANE PROTEIN TOLC"/>
    <property type="match status" value="1"/>
</dbReference>
<dbReference type="KEGG" id="tra:Trad_1178"/>
<evidence type="ECO:0000256" key="2">
    <source>
        <dbReference type="ARBA" id="ARBA00007613"/>
    </source>
</evidence>
<keyword evidence="4" id="KW-1134">Transmembrane beta strand</keyword>
<dbReference type="eggNOG" id="COG1538">
    <property type="taxonomic scope" value="Bacteria"/>
</dbReference>
<dbReference type="Pfam" id="PF02321">
    <property type="entry name" value="OEP"/>
    <property type="match status" value="1"/>
</dbReference>
<keyword evidence="10" id="KW-1185">Reference proteome</keyword>
<keyword evidence="7" id="KW-0998">Cell outer membrane</keyword>
<keyword evidence="5" id="KW-0812">Transmembrane</keyword>
<evidence type="ECO:0000256" key="4">
    <source>
        <dbReference type="ARBA" id="ARBA00022452"/>
    </source>
</evidence>
<proteinExistence type="inferred from homology"/>
<dbReference type="OrthoDB" id="25143at2"/>
<dbReference type="AlphaFoldDB" id="D7CW40"/>
<dbReference type="GO" id="GO:1990281">
    <property type="term" value="C:efflux pump complex"/>
    <property type="evidence" value="ECO:0007669"/>
    <property type="project" value="TreeGrafter"/>
</dbReference>
<gene>
    <name evidence="9" type="ordered locus">Trad_1178</name>
</gene>
<dbReference type="HOGENOM" id="CLU_619363_0_0_0"/>
<name>D7CW40_TRURR</name>
<keyword evidence="6" id="KW-0472">Membrane</keyword>
<accession>D7CW40</accession>
<evidence type="ECO:0000256" key="3">
    <source>
        <dbReference type="ARBA" id="ARBA00022448"/>
    </source>
</evidence>
<dbReference type="InterPro" id="IPR051906">
    <property type="entry name" value="TolC-like"/>
</dbReference>
<dbReference type="GO" id="GO:0009279">
    <property type="term" value="C:cell outer membrane"/>
    <property type="evidence" value="ECO:0007669"/>
    <property type="project" value="UniProtKB-SubCell"/>
</dbReference>
<dbReference type="GO" id="GO:0015562">
    <property type="term" value="F:efflux transmembrane transporter activity"/>
    <property type="evidence" value="ECO:0007669"/>
    <property type="project" value="InterPro"/>
</dbReference>
<dbReference type="GO" id="GO:0015288">
    <property type="term" value="F:porin activity"/>
    <property type="evidence" value="ECO:0007669"/>
    <property type="project" value="TreeGrafter"/>
</dbReference>
<feature type="coiled-coil region" evidence="8">
    <location>
        <begin position="153"/>
        <end position="180"/>
    </location>
</feature>
<dbReference type="SUPFAM" id="SSF56954">
    <property type="entry name" value="Outer membrane efflux proteins (OEP)"/>
    <property type="match status" value="1"/>
</dbReference>
<keyword evidence="8" id="KW-0175">Coiled coil</keyword>
<dbReference type="EMBL" id="CP002049">
    <property type="protein sequence ID" value="ADI14303.1"/>
    <property type="molecule type" value="Genomic_DNA"/>
</dbReference>
<organism evidence="9 10">
    <name type="scientific">Truepera radiovictrix (strain DSM 17093 / CIP 108686 / LMG 22925 / RQ-24)</name>
    <dbReference type="NCBI Taxonomy" id="649638"/>
    <lineage>
        <taxon>Bacteria</taxon>
        <taxon>Thermotogati</taxon>
        <taxon>Deinococcota</taxon>
        <taxon>Deinococci</taxon>
        <taxon>Trueperales</taxon>
        <taxon>Trueperaceae</taxon>
        <taxon>Truepera</taxon>
    </lineage>
</organism>
<comment type="similarity">
    <text evidence="2">Belongs to the outer membrane factor (OMF) (TC 1.B.17) family.</text>
</comment>
<dbReference type="STRING" id="649638.Trad_1178"/>
<evidence type="ECO:0000256" key="6">
    <source>
        <dbReference type="ARBA" id="ARBA00023136"/>
    </source>
</evidence>
<evidence type="ECO:0000313" key="9">
    <source>
        <dbReference type="EMBL" id="ADI14303.1"/>
    </source>
</evidence>
<evidence type="ECO:0000256" key="5">
    <source>
        <dbReference type="ARBA" id="ARBA00022692"/>
    </source>
</evidence>
<sequence>MAAHPELRAAEAALEAAELQLRAAYDPVALEASGAYTRLGLDEALTVTQLPPPGGVALPETQTQLSATLVFRPYPFGDVADAVRGRELEVRSRHLELREARAGLEARALVAALNLQLAERSVALAETGQAAAQRGLEATQRRFERGGATARELREARSALREAETLLHNARTDAETARRNLRALVGDTPAPSAAALAALAPPDGGVPATLQRAEVPALQAELGVAAAERALWPVAQVSYAWNLSDETALTASLESRTLQPSLGVSYRDPGRTLPESAVRSSLTVGVSANLSVGALSALEASARQAEAARAGLEAAREGAALQEVALRAAYGNAARDLAGARRAFEDAEVTYAEARTREELGLASALETQGALLELLQADLARRSAELGTLSALLELYTLYALPPSETLSEPLPETQP</sequence>
<dbReference type="PANTHER" id="PTHR30026">
    <property type="entry name" value="OUTER MEMBRANE PROTEIN TOLC"/>
    <property type="match status" value="1"/>
</dbReference>
<dbReference type="RefSeq" id="WP_013177674.1">
    <property type="nucleotide sequence ID" value="NC_014221.1"/>
</dbReference>
<protein>
    <submittedName>
        <fullName evidence="9">Outer membrane efflux protein</fullName>
    </submittedName>
</protein>
<dbReference type="Gene3D" id="1.20.1600.10">
    <property type="entry name" value="Outer membrane efflux proteins (OEP)"/>
    <property type="match status" value="1"/>
</dbReference>
<keyword evidence="3" id="KW-0813">Transport</keyword>
<dbReference type="Proteomes" id="UP000000379">
    <property type="component" value="Chromosome"/>
</dbReference>
<evidence type="ECO:0000256" key="1">
    <source>
        <dbReference type="ARBA" id="ARBA00004442"/>
    </source>
</evidence>